<gene>
    <name evidence="2" type="ORF">KQ657_003345</name>
</gene>
<evidence type="ECO:0000256" key="1">
    <source>
        <dbReference type="SAM" id="MobiDB-lite"/>
    </source>
</evidence>
<dbReference type="OrthoDB" id="3981113at2759"/>
<proteinExistence type="predicted"/>
<dbReference type="Proteomes" id="UP000790833">
    <property type="component" value="Unassembled WGS sequence"/>
</dbReference>
<accession>A0A9P7VDN1</accession>
<name>A0A9P7VDN1_9ASCO</name>
<dbReference type="GeneID" id="66116719"/>
<feature type="region of interest" description="Disordered" evidence="1">
    <location>
        <begin position="15"/>
        <end position="214"/>
    </location>
</feature>
<evidence type="ECO:0000313" key="3">
    <source>
        <dbReference type="Proteomes" id="UP000790833"/>
    </source>
</evidence>
<keyword evidence="3" id="KW-1185">Reference proteome</keyword>
<comment type="caution">
    <text evidence="2">The sequence shown here is derived from an EMBL/GenBank/DDBJ whole genome shotgun (WGS) entry which is preliminary data.</text>
</comment>
<feature type="compositionally biased region" description="Low complexity" evidence="1">
    <location>
        <begin position="196"/>
        <end position="205"/>
    </location>
</feature>
<dbReference type="AlphaFoldDB" id="A0A9P7VDN1"/>
<organism evidence="2 3">
    <name type="scientific">Scheffersomyces spartinae</name>
    <dbReference type="NCBI Taxonomy" id="45513"/>
    <lineage>
        <taxon>Eukaryota</taxon>
        <taxon>Fungi</taxon>
        <taxon>Dikarya</taxon>
        <taxon>Ascomycota</taxon>
        <taxon>Saccharomycotina</taxon>
        <taxon>Pichiomycetes</taxon>
        <taxon>Debaryomycetaceae</taxon>
        <taxon>Scheffersomyces</taxon>
    </lineage>
</organism>
<feature type="compositionally biased region" description="Low complexity" evidence="1">
    <location>
        <begin position="144"/>
        <end position="165"/>
    </location>
</feature>
<sequence length="277" mass="29517">MSHTSASVKSIYSGKVNFNTPEHPHTYDIDNQSNPSFEFDSLSNLGKNNSDNYDSSTISSTADFLSGNDSAPPTAAAGGTSVPSFLMEDNGLNPNSEPISRPLLRTSTTSCLSTTATKDGIEGKKLHRHGPTPYSSSVIASMIQHQEQQQQQQQQQLIHQNAQNNPSGTGSTSNTPHTNTNVTATQKGSSGNNNHPPTKSPLLQSLPPPLRMSASDFYAMDPNPSLASIKTTNAEFDGEGGLGGKTSIGIEEYPDSIPQVSLSEKIDLINTDAIRDK</sequence>
<evidence type="ECO:0000313" key="2">
    <source>
        <dbReference type="EMBL" id="KAG7195578.1"/>
    </source>
</evidence>
<feature type="compositionally biased region" description="Polar residues" evidence="1">
    <location>
        <begin position="166"/>
        <end position="195"/>
    </location>
</feature>
<feature type="compositionally biased region" description="Polar residues" evidence="1">
    <location>
        <begin position="29"/>
        <end position="71"/>
    </location>
</feature>
<dbReference type="RefSeq" id="XP_043051123.1">
    <property type="nucleotide sequence ID" value="XM_043194071.1"/>
</dbReference>
<feature type="compositionally biased region" description="Low complexity" evidence="1">
    <location>
        <begin position="103"/>
        <end position="117"/>
    </location>
</feature>
<reference evidence="2" key="1">
    <citation type="submission" date="2021-03" db="EMBL/GenBank/DDBJ databases">
        <authorList>
            <person name="Palmer J.M."/>
        </authorList>
    </citation>
    <scope>NUCLEOTIDE SEQUENCE</scope>
    <source>
        <strain evidence="2">ARV_011</strain>
    </source>
</reference>
<dbReference type="EMBL" id="JAHMUF010000003">
    <property type="protein sequence ID" value="KAG7195578.1"/>
    <property type="molecule type" value="Genomic_DNA"/>
</dbReference>
<protein>
    <submittedName>
        <fullName evidence="2">Uncharacterized protein</fullName>
    </submittedName>
</protein>